<comment type="caution">
    <text evidence="1">The sequence shown here is derived from an EMBL/GenBank/DDBJ whole genome shotgun (WGS) entry which is preliminary data.</text>
</comment>
<proteinExistence type="predicted"/>
<protein>
    <submittedName>
        <fullName evidence="1">Uncharacterized protein</fullName>
    </submittedName>
</protein>
<keyword evidence="2" id="KW-1185">Reference proteome</keyword>
<dbReference type="EMBL" id="MJLZ01000005">
    <property type="protein sequence ID" value="RLM27062.1"/>
    <property type="molecule type" value="Genomic_DNA"/>
</dbReference>
<dbReference type="Proteomes" id="UP000285648">
    <property type="component" value="Unassembled WGS sequence"/>
</dbReference>
<evidence type="ECO:0000313" key="2">
    <source>
        <dbReference type="Proteomes" id="UP000285648"/>
    </source>
</evidence>
<evidence type="ECO:0000313" key="1">
    <source>
        <dbReference type="EMBL" id="RLM27062.1"/>
    </source>
</evidence>
<accession>A0A421DS33</accession>
<gene>
    <name evidence="1" type="ORF">BIY29_03970</name>
</gene>
<name>A0A421DS33_9GAMM</name>
<sequence length="80" mass="8774">MLQLIADEGNLSSLWHSAVECGSEPFNRLSQPRCEKITGELNPALLEALAVALCGTAYRPENMAAVCQQMAEKFPQQHSE</sequence>
<dbReference type="AlphaFoldDB" id="A0A421DS33"/>
<organism evidence="1 2">
    <name type="scientific">Brenneria alni</name>
    <dbReference type="NCBI Taxonomy" id="71656"/>
    <lineage>
        <taxon>Bacteria</taxon>
        <taxon>Pseudomonadati</taxon>
        <taxon>Pseudomonadota</taxon>
        <taxon>Gammaproteobacteria</taxon>
        <taxon>Enterobacterales</taxon>
        <taxon>Pectobacteriaceae</taxon>
        <taxon>Brenneria</taxon>
    </lineage>
</organism>
<reference evidence="1 2" key="1">
    <citation type="submission" date="2016-09" db="EMBL/GenBank/DDBJ databases">
        <authorList>
            <person name="Doonan J."/>
            <person name="Pachebat J.A."/>
            <person name="Golyshin P.N."/>
            <person name="Denman S."/>
            <person name="Mcdonald J.E."/>
        </authorList>
    </citation>
    <scope>NUCLEOTIDE SEQUENCE [LARGE SCALE GENOMIC DNA]</scope>
    <source>
        <strain evidence="1 2">NCPPB 3934</strain>
    </source>
</reference>